<organism evidence="2 3">
    <name type="scientific">Amycolatopsis marina</name>
    <dbReference type="NCBI Taxonomy" id="490629"/>
    <lineage>
        <taxon>Bacteria</taxon>
        <taxon>Bacillati</taxon>
        <taxon>Actinomycetota</taxon>
        <taxon>Actinomycetes</taxon>
        <taxon>Pseudonocardiales</taxon>
        <taxon>Pseudonocardiaceae</taxon>
        <taxon>Amycolatopsis</taxon>
    </lineage>
</organism>
<dbReference type="InterPro" id="IPR000182">
    <property type="entry name" value="GNAT_dom"/>
</dbReference>
<dbReference type="PROSITE" id="PS51186">
    <property type="entry name" value="GNAT"/>
    <property type="match status" value="1"/>
</dbReference>
<evidence type="ECO:0000313" key="3">
    <source>
        <dbReference type="Proteomes" id="UP000243799"/>
    </source>
</evidence>
<dbReference type="SUPFAM" id="SSF55729">
    <property type="entry name" value="Acyl-CoA N-acyltransferases (Nat)"/>
    <property type="match status" value="1"/>
</dbReference>
<keyword evidence="2" id="KW-0808">Transferase</keyword>
<name>A0A1I1C8V7_9PSEU</name>
<dbReference type="Gene3D" id="3.40.630.30">
    <property type="match status" value="1"/>
</dbReference>
<gene>
    <name evidence="2" type="ORF">SAMN05216266_12064</name>
</gene>
<evidence type="ECO:0000259" key="1">
    <source>
        <dbReference type="PROSITE" id="PS51186"/>
    </source>
</evidence>
<keyword evidence="3" id="KW-1185">Reference proteome</keyword>
<dbReference type="EMBL" id="FOKG01000020">
    <property type="protein sequence ID" value="SFB56843.1"/>
    <property type="molecule type" value="Genomic_DNA"/>
</dbReference>
<evidence type="ECO:0000313" key="2">
    <source>
        <dbReference type="EMBL" id="SFB56843.1"/>
    </source>
</evidence>
<dbReference type="InterPro" id="IPR016181">
    <property type="entry name" value="Acyl_CoA_acyltransferase"/>
</dbReference>
<accession>A0A1I1C8V7</accession>
<dbReference type="Pfam" id="PF00583">
    <property type="entry name" value="Acetyltransf_1"/>
    <property type="match status" value="1"/>
</dbReference>
<protein>
    <submittedName>
        <fullName evidence="2">Acetyltransferase (GNAT) family protein</fullName>
    </submittedName>
</protein>
<sequence length="94" mass="10042">MPTGRSSGTSSVGGAPIPFPRGAVTAILESMRVIEEQRRKRIGVELVPAFLAWAGAEGANQATVTAYASDDAASGLYRSHGFESFELTMRRTLR</sequence>
<dbReference type="AlphaFoldDB" id="A0A1I1C8V7"/>
<dbReference type="RefSeq" id="WP_091676983.1">
    <property type="nucleotide sequence ID" value="NZ_FOKG01000020.1"/>
</dbReference>
<feature type="domain" description="N-acetyltransferase" evidence="1">
    <location>
        <begin position="1"/>
        <end position="94"/>
    </location>
</feature>
<dbReference type="Proteomes" id="UP000243799">
    <property type="component" value="Unassembled WGS sequence"/>
</dbReference>
<proteinExistence type="predicted"/>
<reference evidence="3" key="1">
    <citation type="submission" date="2016-10" db="EMBL/GenBank/DDBJ databases">
        <authorList>
            <person name="Varghese N."/>
            <person name="Submissions S."/>
        </authorList>
    </citation>
    <scope>NUCLEOTIDE SEQUENCE [LARGE SCALE GENOMIC DNA]</scope>
    <source>
        <strain evidence="3">CGMCC 4.3568</strain>
    </source>
</reference>
<dbReference type="STRING" id="490629.SAMN05216266_12064"/>
<dbReference type="GO" id="GO:0016747">
    <property type="term" value="F:acyltransferase activity, transferring groups other than amino-acyl groups"/>
    <property type="evidence" value="ECO:0007669"/>
    <property type="project" value="InterPro"/>
</dbReference>